<proteinExistence type="predicted"/>
<dbReference type="Proteomes" id="UP000242287">
    <property type="component" value="Unassembled WGS sequence"/>
</dbReference>
<keyword evidence="2" id="KW-1185">Reference proteome</keyword>
<dbReference type="AlphaFoldDB" id="A0A2A9N6B8"/>
<sequence>MMVGGGTGGTSEPGWTLEQAFTQIQQLLGIISEMQQIVAQQEQTITQLQAWSMANPPIITSTARGPKMAAPPFYDGSMATYTTAKLMWILSYMQTGMAQRFRDSFLTYMSSNEYQAKFIQVAPGVDATKILYWNIYQAFGDPNKQATAILELTTCKGHLSQCSGSKLKTKYRTLKVSGNGEVTTA</sequence>
<protein>
    <submittedName>
        <fullName evidence="1">Uncharacterized protein</fullName>
    </submittedName>
</protein>
<name>A0A2A9N6B8_9AGAR</name>
<accession>A0A2A9N6B8</accession>
<evidence type="ECO:0000313" key="2">
    <source>
        <dbReference type="Proteomes" id="UP000242287"/>
    </source>
</evidence>
<gene>
    <name evidence="1" type="ORF">AMATHDRAFT_10060</name>
</gene>
<evidence type="ECO:0000313" key="1">
    <source>
        <dbReference type="EMBL" id="PFH45079.1"/>
    </source>
</evidence>
<reference evidence="1 2" key="1">
    <citation type="submission" date="2014-02" db="EMBL/GenBank/DDBJ databases">
        <title>Transposable element dynamics among asymbiotic and ectomycorrhizal Amanita fungi.</title>
        <authorList>
            <consortium name="DOE Joint Genome Institute"/>
            <person name="Hess J."/>
            <person name="Skrede I."/>
            <person name="Wolfe B."/>
            <person name="LaButti K."/>
            <person name="Ohm R.A."/>
            <person name="Grigoriev I.V."/>
            <person name="Pringle A."/>
        </authorList>
    </citation>
    <scope>NUCLEOTIDE SEQUENCE [LARGE SCALE GENOMIC DNA]</scope>
    <source>
        <strain evidence="1 2">SKay4041</strain>
    </source>
</reference>
<dbReference type="EMBL" id="KZ302576">
    <property type="protein sequence ID" value="PFH45079.1"/>
    <property type="molecule type" value="Genomic_DNA"/>
</dbReference>
<organism evidence="1 2">
    <name type="scientific">Amanita thiersii Skay4041</name>
    <dbReference type="NCBI Taxonomy" id="703135"/>
    <lineage>
        <taxon>Eukaryota</taxon>
        <taxon>Fungi</taxon>
        <taxon>Dikarya</taxon>
        <taxon>Basidiomycota</taxon>
        <taxon>Agaricomycotina</taxon>
        <taxon>Agaricomycetes</taxon>
        <taxon>Agaricomycetidae</taxon>
        <taxon>Agaricales</taxon>
        <taxon>Pluteineae</taxon>
        <taxon>Amanitaceae</taxon>
        <taxon>Amanita</taxon>
    </lineage>
</organism>